<dbReference type="EMBL" id="AZGA01000066">
    <property type="protein sequence ID" value="KRM32813.1"/>
    <property type="molecule type" value="Genomic_DNA"/>
</dbReference>
<evidence type="ECO:0000259" key="2">
    <source>
        <dbReference type="Pfam" id="PF03217"/>
    </source>
</evidence>
<evidence type="ECO:0000313" key="3">
    <source>
        <dbReference type="EMBL" id="KRM32813.1"/>
    </source>
</evidence>
<dbReference type="PATRIC" id="fig|1423734.3.peg.215"/>
<dbReference type="InterPro" id="IPR024968">
    <property type="entry name" value="SlpA_C_lactobacillus"/>
</dbReference>
<sequence>MTKKWYGFIGALVTLLAVSLGLHTNTNKVQAAVGTTTAPTQLYNGFGNKAQPADRVLWTGSAWQLNWGIISRNGEKWFNVGGNQYVNANTLNVGDTSDIKIYDNHDETKKDGTTTTGTVLWGGSGFWDLFNNEPTRDDTKVADSTTLDQKYISYNGTVFYHSTKGGYSLSRDIDVPNPGVLPVVDERTDDSPMVIVYWHARANYWFDPADVTNTQQLGGSIPGYGSEWLAFSYIHVTGVTYAEIGKNQWIPVDVSYGKEYRKSGEDFSAAFRALPSKNIDVPEFTNFFWPEYRQFLDGDWR</sequence>
<dbReference type="Pfam" id="PF03217">
    <property type="entry name" value="SlpA"/>
    <property type="match status" value="1"/>
</dbReference>
<dbReference type="AlphaFoldDB" id="A0A0R1XSS5"/>
<feature type="domain" description="S-layer protein C-terminal" evidence="2">
    <location>
        <begin position="39"/>
        <end position="89"/>
    </location>
</feature>
<feature type="signal peptide" evidence="1">
    <location>
        <begin position="1"/>
        <end position="31"/>
    </location>
</feature>
<keyword evidence="4" id="KW-1185">Reference proteome</keyword>
<name>A0A0R1XSS5_9LACO</name>
<keyword evidence="1" id="KW-0732">Signal</keyword>
<protein>
    <recommendedName>
        <fullName evidence="2">S-layer protein C-terminal domain-containing protein</fullName>
    </recommendedName>
</protein>
<reference evidence="3 4" key="1">
    <citation type="journal article" date="2015" name="Genome Announc.">
        <title>Expanding the biotechnology potential of lactobacilli through comparative genomics of 213 strains and associated genera.</title>
        <authorList>
            <person name="Sun Z."/>
            <person name="Harris H.M."/>
            <person name="McCann A."/>
            <person name="Guo C."/>
            <person name="Argimon S."/>
            <person name="Zhang W."/>
            <person name="Yang X."/>
            <person name="Jeffery I.B."/>
            <person name="Cooney J.C."/>
            <person name="Kagawa T.F."/>
            <person name="Liu W."/>
            <person name="Song Y."/>
            <person name="Salvetti E."/>
            <person name="Wrobel A."/>
            <person name="Rasinkangas P."/>
            <person name="Parkhill J."/>
            <person name="Rea M.C."/>
            <person name="O'Sullivan O."/>
            <person name="Ritari J."/>
            <person name="Douillard F.P."/>
            <person name="Paul Ross R."/>
            <person name="Yang R."/>
            <person name="Briner A.E."/>
            <person name="Felis G.E."/>
            <person name="de Vos W.M."/>
            <person name="Barrangou R."/>
            <person name="Klaenhammer T.R."/>
            <person name="Caufield P.W."/>
            <person name="Cui Y."/>
            <person name="Zhang H."/>
            <person name="O'Toole P.W."/>
        </authorList>
    </citation>
    <scope>NUCLEOTIDE SEQUENCE [LARGE SCALE GENOMIC DNA]</scope>
    <source>
        <strain evidence="3 4">DSM 18527</strain>
    </source>
</reference>
<evidence type="ECO:0000256" key="1">
    <source>
        <dbReference type="SAM" id="SignalP"/>
    </source>
</evidence>
<accession>A0A0R1XSS5</accession>
<proteinExistence type="predicted"/>
<dbReference type="RefSeq" id="WP_057002773.1">
    <property type="nucleotide sequence ID" value="NZ_AZGA01000066.1"/>
</dbReference>
<feature type="chain" id="PRO_5006413400" description="S-layer protein C-terminal domain-containing protein" evidence="1">
    <location>
        <begin position="32"/>
        <end position="301"/>
    </location>
</feature>
<dbReference type="Proteomes" id="UP000051236">
    <property type="component" value="Unassembled WGS sequence"/>
</dbReference>
<organism evidence="3 4">
    <name type="scientific">Agrilactobacillus composti DSM 18527 = JCM 14202</name>
    <dbReference type="NCBI Taxonomy" id="1423734"/>
    <lineage>
        <taxon>Bacteria</taxon>
        <taxon>Bacillati</taxon>
        <taxon>Bacillota</taxon>
        <taxon>Bacilli</taxon>
        <taxon>Lactobacillales</taxon>
        <taxon>Lactobacillaceae</taxon>
        <taxon>Agrilactobacillus</taxon>
    </lineage>
</organism>
<evidence type="ECO:0000313" key="4">
    <source>
        <dbReference type="Proteomes" id="UP000051236"/>
    </source>
</evidence>
<gene>
    <name evidence="3" type="ORF">FC83_GL000215</name>
</gene>
<comment type="caution">
    <text evidence="3">The sequence shown here is derived from an EMBL/GenBank/DDBJ whole genome shotgun (WGS) entry which is preliminary data.</text>
</comment>